<sequence length="306" mass="32511">MIKLQALPLLLLPLLASVPLRAIAQVNPSSEVRSVQATIKTGGDDLRGGAVAYGTIRLRNGTTLPKIILNGGRQWRNGSTNTVSLPLPPGTRLADLNSALFTLEQDGAPRNIGETYNNWNVDAVKIATPSTPGRCSGGAQLISRTGRPLVRLTGERTFYTTPFSTPPSVAGTSASALQVRINTGGDDLRGGAVAYGTIRLRNGTTLPKVNLNAGRGWGNNSSRTVTLPLPSETRLSDLATFTLEHDGAPRNVFESYDNWNVDGIRVTTPRVCSPATAGVTLANVSGRPFVRLTGEQTLKNIPLRLP</sequence>
<protein>
    <submittedName>
        <fullName evidence="2">Uncharacterized protein</fullName>
    </submittedName>
</protein>
<dbReference type="RefSeq" id="WP_162422660.1">
    <property type="nucleotide sequence ID" value="NZ_WVIE01000007.1"/>
</dbReference>
<keyword evidence="1" id="KW-0732">Signal</keyword>
<evidence type="ECO:0000313" key="3">
    <source>
        <dbReference type="Proteomes" id="UP000646053"/>
    </source>
</evidence>
<gene>
    <name evidence="2" type="ORF">GS601_07545</name>
</gene>
<proteinExistence type="predicted"/>
<comment type="caution">
    <text evidence="2">The sequence shown here is derived from an EMBL/GenBank/DDBJ whole genome shotgun (WGS) entry which is preliminary data.</text>
</comment>
<evidence type="ECO:0000313" key="2">
    <source>
        <dbReference type="EMBL" id="NDJ17142.1"/>
    </source>
</evidence>
<name>A0A8J7YYW9_9CYAN</name>
<evidence type="ECO:0000256" key="1">
    <source>
        <dbReference type="SAM" id="SignalP"/>
    </source>
</evidence>
<keyword evidence="3" id="KW-1185">Reference proteome</keyword>
<feature type="signal peptide" evidence="1">
    <location>
        <begin position="1"/>
        <end position="24"/>
    </location>
</feature>
<dbReference type="Proteomes" id="UP000646053">
    <property type="component" value="Unassembled WGS sequence"/>
</dbReference>
<dbReference type="EMBL" id="WVIE01000007">
    <property type="protein sequence ID" value="NDJ17142.1"/>
    <property type="molecule type" value="Genomic_DNA"/>
</dbReference>
<reference evidence="2" key="1">
    <citation type="submission" date="2019-12" db="EMBL/GenBank/DDBJ databases">
        <title>High-Quality draft genome sequences of three cyanobacteria isolated from the limestone walls of the Old Cathedral of Coimbra.</title>
        <authorList>
            <person name="Tiago I."/>
            <person name="Soares F."/>
            <person name="Portugal A."/>
        </authorList>
    </citation>
    <scope>NUCLEOTIDE SEQUENCE</scope>
    <source>
        <strain evidence="2">A</strain>
    </source>
</reference>
<organism evidence="2 3">
    <name type="scientific">Myxacorys almedinensis A</name>
    <dbReference type="NCBI Taxonomy" id="2690445"/>
    <lineage>
        <taxon>Bacteria</taxon>
        <taxon>Bacillati</taxon>
        <taxon>Cyanobacteriota</taxon>
        <taxon>Cyanophyceae</taxon>
        <taxon>Leptolyngbyales</taxon>
        <taxon>Leptolyngbyaceae</taxon>
        <taxon>Myxacorys</taxon>
        <taxon>Myxacorys almedinensis</taxon>
    </lineage>
</organism>
<feature type="chain" id="PRO_5035192478" evidence="1">
    <location>
        <begin position="25"/>
        <end position="306"/>
    </location>
</feature>
<dbReference type="AlphaFoldDB" id="A0A8J7YYW9"/>
<accession>A0A8J7YYW9</accession>